<keyword evidence="2" id="KW-1185">Reference proteome</keyword>
<accession>A0A9P6CC73</accession>
<name>A0A9P6CC73_9AGAR</name>
<dbReference type="Proteomes" id="UP000807353">
    <property type="component" value="Unassembled WGS sequence"/>
</dbReference>
<evidence type="ECO:0000313" key="2">
    <source>
        <dbReference type="Proteomes" id="UP000807353"/>
    </source>
</evidence>
<evidence type="ECO:0000313" key="1">
    <source>
        <dbReference type="EMBL" id="KAF9456820.1"/>
    </source>
</evidence>
<reference evidence="1" key="1">
    <citation type="submission" date="2020-11" db="EMBL/GenBank/DDBJ databases">
        <authorList>
            <consortium name="DOE Joint Genome Institute"/>
            <person name="Ahrendt S."/>
            <person name="Riley R."/>
            <person name="Andreopoulos W."/>
            <person name="Labutti K."/>
            <person name="Pangilinan J."/>
            <person name="Ruiz-Duenas F.J."/>
            <person name="Barrasa J.M."/>
            <person name="Sanchez-Garcia M."/>
            <person name="Camarero S."/>
            <person name="Miyauchi S."/>
            <person name="Serrano A."/>
            <person name="Linde D."/>
            <person name="Babiker R."/>
            <person name="Drula E."/>
            <person name="Ayuso-Fernandez I."/>
            <person name="Pacheco R."/>
            <person name="Padilla G."/>
            <person name="Ferreira P."/>
            <person name="Barriuso J."/>
            <person name="Kellner H."/>
            <person name="Castanera R."/>
            <person name="Alfaro M."/>
            <person name="Ramirez L."/>
            <person name="Pisabarro A.G."/>
            <person name="Kuo A."/>
            <person name="Tritt A."/>
            <person name="Lipzen A."/>
            <person name="He G."/>
            <person name="Yan M."/>
            <person name="Ng V."/>
            <person name="Cullen D."/>
            <person name="Martin F."/>
            <person name="Rosso M.-N."/>
            <person name="Henrissat B."/>
            <person name="Hibbett D."/>
            <person name="Martinez A.T."/>
            <person name="Grigoriev I.V."/>
        </authorList>
    </citation>
    <scope>NUCLEOTIDE SEQUENCE</scope>
    <source>
        <strain evidence="1">CBS 247.69</strain>
    </source>
</reference>
<protein>
    <submittedName>
        <fullName evidence="1">Uncharacterized protein</fullName>
    </submittedName>
</protein>
<dbReference type="AlphaFoldDB" id="A0A9P6CC73"/>
<proteinExistence type="predicted"/>
<organism evidence="1 2">
    <name type="scientific">Collybia nuda</name>
    <dbReference type="NCBI Taxonomy" id="64659"/>
    <lineage>
        <taxon>Eukaryota</taxon>
        <taxon>Fungi</taxon>
        <taxon>Dikarya</taxon>
        <taxon>Basidiomycota</taxon>
        <taxon>Agaricomycotina</taxon>
        <taxon>Agaricomycetes</taxon>
        <taxon>Agaricomycetidae</taxon>
        <taxon>Agaricales</taxon>
        <taxon>Tricholomatineae</taxon>
        <taxon>Clitocybaceae</taxon>
        <taxon>Collybia</taxon>
    </lineage>
</organism>
<gene>
    <name evidence="1" type="ORF">BDZ94DRAFT_312884</name>
</gene>
<comment type="caution">
    <text evidence="1">The sequence shown here is derived from an EMBL/GenBank/DDBJ whole genome shotgun (WGS) entry which is preliminary data.</text>
</comment>
<dbReference type="EMBL" id="MU150401">
    <property type="protein sequence ID" value="KAF9456820.1"/>
    <property type="molecule type" value="Genomic_DNA"/>
</dbReference>
<sequence length="217" mass="24612">MISRILPVLTKLCRAAGVNSCTSGLVMELSTVGRRGVFGHHCDAPIPVLHESHDRDRCKQYYQLLAKLPLAFFQLFRYARRFQGCQNPAWASTLPYGTLLWLLKYAANTFENTKRLCFNWDRLITILKGKKDLLNLGNCRGYLADCGISLGAIGEPRIDIFYYNVHGGDNGQGAYMLSGYLERGRLIRKKKAVIRIRARQTFHGNVRPARSMAEIPF</sequence>